<dbReference type="Pfam" id="PF00169">
    <property type="entry name" value="PH"/>
    <property type="match status" value="1"/>
</dbReference>
<feature type="compositionally biased region" description="Basic and acidic residues" evidence="1">
    <location>
        <begin position="138"/>
        <end position="153"/>
    </location>
</feature>
<dbReference type="CDD" id="cd00821">
    <property type="entry name" value="PH"/>
    <property type="match status" value="1"/>
</dbReference>
<feature type="region of interest" description="Disordered" evidence="1">
    <location>
        <begin position="225"/>
        <end position="323"/>
    </location>
</feature>
<reference evidence="3" key="1">
    <citation type="submission" date="2021-01" db="EMBL/GenBank/DDBJ databases">
        <authorList>
            <person name="Corre E."/>
            <person name="Pelletier E."/>
            <person name="Niang G."/>
            <person name="Scheremetjew M."/>
            <person name="Finn R."/>
            <person name="Kale V."/>
            <person name="Holt S."/>
            <person name="Cochrane G."/>
            <person name="Meng A."/>
            <person name="Brown T."/>
            <person name="Cohen L."/>
        </authorList>
    </citation>
    <scope>NUCLEOTIDE SEQUENCE</scope>
    <source>
        <strain evidence="3">CCCM811</strain>
    </source>
</reference>
<dbReference type="InterPro" id="IPR001849">
    <property type="entry name" value="PH_domain"/>
</dbReference>
<evidence type="ECO:0000259" key="2">
    <source>
        <dbReference type="PROSITE" id="PS50003"/>
    </source>
</evidence>
<dbReference type="SUPFAM" id="SSF50729">
    <property type="entry name" value="PH domain-like"/>
    <property type="match status" value="1"/>
</dbReference>
<organism evidence="3">
    <name type="scientific">Lotharella globosa</name>
    <dbReference type="NCBI Taxonomy" id="91324"/>
    <lineage>
        <taxon>Eukaryota</taxon>
        <taxon>Sar</taxon>
        <taxon>Rhizaria</taxon>
        <taxon>Cercozoa</taxon>
        <taxon>Chlorarachniophyceae</taxon>
        <taxon>Lotharella</taxon>
    </lineage>
</organism>
<feature type="domain" description="PH" evidence="2">
    <location>
        <begin position="1"/>
        <end position="103"/>
    </location>
</feature>
<dbReference type="AlphaFoldDB" id="A0A6U3B8C7"/>
<feature type="compositionally biased region" description="Basic residues" evidence="1">
    <location>
        <begin position="174"/>
        <end position="188"/>
    </location>
</feature>
<dbReference type="PROSITE" id="PS50003">
    <property type="entry name" value="PH_DOMAIN"/>
    <property type="match status" value="1"/>
</dbReference>
<dbReference type="EMBL" id="HBIV01038745">
    <property type="protein sequence ID" value="CAE0675773.1"/>
    <property type="molecule type" value="Transcribed_RNA"/>
</dbReference>
<proteinExistence type="predicted"/>
<feature type="region of interest" description="Disordered" evidence="1">
    <location>
        <begin position="138"/>
        <end position="209"/>
    </location>
</feature>
<evidence type="ECO:0000313" key="3">
    <source>
        <dbReference type="EMBL" id="CAE0675773.1"/>
    </source>
</evidence>
<dbReference type="InterPro" id="IPR011993">
    <property type="entry name" value="PH-like_dom_sf"/>
</dbReference>
<dbReference type="Gene3D" id="2.30.29.30">
    <property type="entry name" value="Pleckstrin-homology domain (PH domain)/Phosphotyrosine-binding domain (PTB)"/>
    <property type="match status" value="1"/>
</dbReference>
<protein>
    <recommendedName>
        <fullName evidence="2">PH domain-containing protein</fullName>
    </recommendedName>
</protein>
<evidence type="ECO:0000256" key="1">
    <source>
        <dbReference type="SAM" id="MobiDB-lite"/>
    </source>
</evidence>
<feature type="compositionally biased region" description="Low complexity" evidence="1">
    <location>
        <begin position="233"/>
        <end position="243"/>
    </location>
</feature>
<feature type="compositionally biased region" description="Polar residues" evidence="1">
    <location>
        <begin position="266"/>
        <end position="275"/>
    </location>
</feature>
<sequence>MCQGFLWRKSTRAFLGKHFWQKRYFRLEQDIGTMDYYRSTKNKIPLGVIPVQAIISVEDVDDSKKFSSQRFEVHLEGNWVFELRASSRADKERWVLAIQEMIQKSDFRHVVEKFREVKFWKLDCSKKIQHKLAMERKKAYRATEADRRSESQHQSRRSRLCMNVQAAMKMPGTSRRKKKKSKSCRVKSLHTQSSSQSESKAKAGDYSRAVSAPRPFLRKFSLEVADSSRPNSELDLLDSTLDSGIKEESSKSTGDRSVRRQKTPEKNFTVSSRGLQGSRDRSSLDPVNEDRDEEASPPARHVRENSKWESGSEMQAIEQRPPAKAIISRKFHMNRVFDSSNRSAMSDSSRGSIDAIICDL</sequence>
<feature type="compositionally biased region" description="Basic and acidic residues" evidence="1">
    <location>
        <begin position="244"/>
        <end position="265"/>
    </location>
</feature>
<gene>
    <name evidence="3" type="ORF">LGLO00237_LOCUS27550</name>
</gene>
<name>A0A6U3B8C7_9EUKA</name>
<accession>A0A6U3B8C7</accession>
<dbReference type="SMART" id="SM00233">
    <property type="entry name" value="PH"/>
    <property type="match status" value="1"/>
</dbReference>